<accession>A0A516V676</accession>
<evidence type="ECO:0000313" key="2">
    <source>
        <dbReference type="EMBL" id="QDQ74039.1"/>
    </source>
</evidence>
<feature type="region of interest" description="Disordered" evidence="1">
    <location>
        <begin position="1"/>
        <end position="55"/>
    </location>
</feature>
<sequence>MLEKIGQQCQKQSVKDADRASYDDEFGKIPEFHCDGHAQETDKRGDEHQAYRDGPLDTVDAQAFLARE</sequence>
<organism evidence="2 3">
    <name type="scientific">Pseudoluteimonas lycopersici</name>
    <dbReference type="NCBI Taxonomy" id="1324796"/>
    <lineage>
        <taxon>Bacteria</taxon>
        <taxon>Pseudomonadati</taxon>
        <taxon>Pseudomonadota</taxon>
        <taxon>Gammaproteobacteria</taxon>
        <taxon>Lysobacterales</taxon>
        <taxon>Lysobacteraceae</taxon>
        <taxon>Pseudoluteimonas</taxon>
    </lineage>
</organism>
<dbReference type="AlphaFoldDB" id="A0A516V676"/>
<evidence type="ECO:0000256" key="1">
    <source>
        <dbReference type="SAM" id="MobiDB-lite"/>
    </source>
</evidence>
<reference evidence="2 3" key="1">
    <citation type="submission" date="2019-07" db="EMBL/GenBank/DDBJ databases">
        <title>Lysobacter weifangensis sp. nov., isolated from bensulfuron-methyl contaminated farmland soil.</title>
        <authorList>
            <person name="Zhao H."/>
        </authorList>
    </citation>
    <scope>NUCLEOTIDE SEQUENCE [LARGE SCALE GENOMIC DNA]</scope>
    <source>
        <strain evidence="2 3">CC-Bw-6</strain>
    </source>
</reference>
<gene>
    <name evidence="2" type="ORF">FNZ56_09185</name>
</gene>
<dbReference type="Proteomes" id="UP000315891">
    <property type="component" value="Chromosome"/>
</dbReference>
<dbReference type="EMBL" id="CP041742">
    <property type="protein sequence ID" value="QDQ74039.1"/>
    <property type="molecule type" value="Genomic_DNA"/>
</dbReference>
<keyword evidence="3" id="KW-1185">Reference proteome</keyword>
<dbReference type="RefSeq" id="WP_143879550.1">
    <property type="nucleotide sequence ID" value="NZ_BAABLZ010000001.1"/>
</dbReference>
<evidence type="ECO:0000313" key="3">
    <source>
        <dbReference type="Proteomes" id="UP000315891"/>
    </source>
</evidence>
<proteinExistence type="predicted"/>
<protein>
    <submittedName>
        <fullName evidence="2">Uncharacterized protein</fullName>
    </submittedName>
</protein>
<feature type="compositionally biased region" description="Basic and acidic residues" evidence="1">
    <location>
        <begin position="13"/>
        <end position="55"/>
    </location>
</feature>
<name>A0A516V676_9GAMM</name>